<reference evidence="1" key="1">
    <citation type="submission" date="2018-06" db="EMBL/GenBank/DDBJ databases">
        <authorList>
            <person name="Zhirakovskaya E."/>
        </authorList>
    </citation>
    <scope>NUCLEOTIDE SEQUENCE</scope>
</reference>
<dbReference type="EMBL" id="UOFN01000111">
    <property type="protein sequence ID" value="VAW79433.1"/>
    <property type="molecule type" value="Genomic_DNA"/>
</dbReference>
<organism evidence="1">
    <name type="scientific">hydrothermal vent metagenome</name>
    <dbReference type="NCBI Taxonomy" id="652676"/>
    <lineage>
        <taxon>unclassified sequences</taxon>
        <taxon>metagenomes</taxon>
        <taxon>ecological metagenomes</taxon>
    </lineage>
</organism>
<proteinExistence type="predicted"/>
<sequence>MAETSLPGFYGKFPELGDFVNRRIPRSFLDHWDEWLQSAIATSRQQLGDDWLNLYLSSPVWRFVTSGGLCGDQPWCGVLMPSVDRVGRYFPLTIAAPLPLDANLMQVAVDGGSWFDAAEELILGALVEEGFNLDDFDHKVGSLGELTQLAGAGAASTQAGFGSAWQIPLDQKARLSAAMPGVMHQLILQRLGTYSLWWGCGSERVPASLLVTEGMPPAPDFSAMLSGDWAQSAWEQWPLPVSGEAVIDDGLGQGDMGL</sequence>
<dbReference type="InterPro" id="IPR038225">
    <property type="entry name" value="TagF_sf"/>
</dbReference>
<dbReference type="Pfam" id="PF09867">
    <property type="entry name" value="TagF_N"/>
    <property type="match status" value="1"/>
</dbReference>
<dbReference type="InterPro" id="IPR017748">
    <property type="entry name" value="TagF"/>
</dbReference>
<dbReference type="PIRSF" id="PIRSF029287">
    <property type="entry name" value="UCP029287"/>
    <property type="match status" value="1"/>
</dbReference>
<accession>A0A3B0YTP2</accession>
<evidence type="ECO:0000313" key="1">
    <source>
        <dbReference type="EMBL" id="VAW79433.1"/>
    </source>
</evidence>
<name>A0A3B0YTP2_9ZZZZ</name>
<dbReference type="AlphaFoldDB" id="A0A3B0YTP2"/>
<dbReference type="NCBIfam" id="TIGR03373">
    <property type="entry name" value="VI_minor_4"/>
    <property type="match status" value="1"/>
</dbReference>
<gene>
    <name evidence="1" type="ORF">MNBD_GAMMA15-1790</name>
</gene>
<dbReference type="Gene3D" id="3.40.1730.10">
    <property type="entry name" value="pa0076 domain"/>
    <property type="match status" value="1"/>
</dbReference>
<protein>
    <submittedName>
        <fullName evidence="1">Protein phosphatase ImpM</fullName>
    </submittedName>
</protein>